<feature type="transmembrane region" description="Helical" evidence="3">
    <location>
        <begin position="39"/>
        <end position="57"/>
    </location>
</feature>
<dbReference type="FunFam" id="2.70.170.10:FF:000099">
    <property type="entry name" value="Gamma-aminobutyric acid type A receptor rho1 subunit"/>
    <property type="match status" value="1"/>
</dbReference>
<feature type="non-terminal residue" evidence="6">
    <location>
        <position position="219"/>
    </location>
</feature>
<sequence length="219" mass="24781">MWINRRACVALGILQPKLRPCVCVKVFGRMWTAVARGGLGWGVCCCLSLLVTVVIGAQSANEPSNMSYVKATVDKLLKGYDIRLRPDFGGAPVDVGMSIDIASIDMVSEVNMDYTITMYFQQSWRDKRLSYTGIPLNLTLDNRVADQLWVPDTYFINDKKSFVHGVTVKNRMIRLHPDGTVLYGLRITTTAACMMDLRRYPLDEQNCTLEIESCKWLWL</sequence>
<evidence type="ECO:0000256" key="1">
    <source>
        <dbReference type="ARBA" id="ARBA00004141"/>
    </source>
</evidence>
<dbReference type="AlphaFoldDB" id="A0A6P8XAK3"/>
<dbReference type="InParanoid" id="A0A6P8XAK3"/>
<dbReference type="PROSITE" id="PS00236">
    <property type="entry name" value="NEUROTR_ION_CHANNEL"/>
    <property type="match status" value="1"/>
</dbReference>
<keyword evidence="5" id="KW-1185">Reference proteome</keyword>
<dbReference type="SUPFAM" id="SSF63712">
    <property type="entry name" value="Nicotinic receptor ligand binding domain-like"/>
    <property type="match status" value="1"/>
</dbReference>
<keyword evidence="3" id="KW-0812">Transmembrane</keyword>
<keyword evidence="3" id="KW-0813">Transport</keyword>
<dbReference type="GO" id="GO:0016020">
    <property type="term" value="C:membrane"/>
    <property type="evidence" value="ECO:0007669"/>
    <property type="project" value="UniProtKB-SubCell"/>
</dbReference>
<comment type="similarity">
    <text evidence="3">Belongs to the ligand-gated ion channel (TC 1.A.9) family.</text>
</comment>
<keyword evidence="3" id="KW-0406">Ion transport</keyword>
<dbReference type="Pfam" id="PF02931">
    <property type="entry name" value="Neur_chan_LBD"/>
    <property type="match status" value="1"/>
</dbReference>
<proteinExistence type="inferred from homology"/>
<dbReference type="PRINTS" id="PR00252">
    <property type="entry name" value="NRIONCHANNEL"/>
</dbReference>
<evidence type="ECO:0000313" key="6">
    <source>
        <dbReference type="RefSeq" id="XP_034097147.1"/>
    </source>
</evidence>
<keyword evidence="2 3" id="KW-0472">Membrane</keyword>
<gene>
    <name evidence="6" type="primary">LOC117563094</name>
</gene>
<dbReference type="Proteomes" id="UP000515161">
    <property type="component" value="Unplaced"/>
</dbReference>
<evidence type="ECO:0000313" key="5">
    <source>
        <dbReference type="Proteomes" id="UP000515161"/>
    </source>
</evidence>
<dbReference type="InterPro" id="IPR006201">
    <property type="entry name" value="Neur_channel"/>
</dbReference>
<accession>A0A6P8XAK3</accession>
<dbReference type="InterPro" id="IPR036734">
    <property type="entry name" value="Neur_chan_lig-bd_sf"/>
</dbReference>
<evidence type="ECO:0000259" key="4">
    <source>
        <dbReference type="Pfam" id="PF02931"/>
    </source>
</evidence>
<dbReference type="KEGG" id="gacu:117563094"/>
<evidence type="ECO:0000256" key="2">
    <source>
        <dbReference type="ARBA" id="ARBA00023136"/>
    </source>
</evidence>
<evidence type="ECO:0000256" key="3">
    <source>
        <dbReference type="RuleBase" id="RU000687"/>
    </source>
</evidence>
<protein>
    <submittedName>
        <fullName evidence="6">Gamma-aminobutyric acid receptor subunit beta-1-like</fullName>
    </submittedName>
</protein>
<dbReference type="OrthoDB" id="8890589at2759"/>
<dbReference type="PANTHER" id="PTHR18945">
    <property type="entry name" value="NEUROTRANSMITTER GATED ION CHANNEL"/>
    <property type="match status" value="1"/>
</dbReference>
<comment type="caution">
    <text evidence="3">Lacks conserved residue(s) required for the propagation of feature annotation.</text>
</comment>
<dbReference type="InterPro" id="IPR006202">
    <property type="entry name" value="Neur_chan_lig-bd"/>
</dbReference>
<keyword evidence="3" id="KW-1133">Transmembrane helix</keyword>
<dbReference type="RefSeq" id="XP_034097147.1">
    <property type="nucleotide sequence ID" value="XM_034241256.1"/>
</dbReference>
<dbReference type="GO" id="GO:0005230">
    <property type="term" value="F:extracellular ligand-gated monoatomic ion channel activity"/>
    <property type="evidence" value="ECO:0007669"/>
    <property type="project" value="InterPro"/>
</dbReference>
<dbReference type="GO" id="GO:0004888">
    <property type="term" value="F:transmembrane signaling receptor activity"/>
    <property type="evidence" value="ECO:0007669"/>
    <property type="project" value="InterPro"/>
</dbReference>
<feature type="domain" description="Neurotransmitter-gated ion-channel ligand-binding" evidence="4">
    <location>
        <begin position="72"/>
        <end position="214"/>
    </location>
</feature>
<dbReference type="InterPro" id="IPR018000">
    <property type="entry name" value="Neurotransmitter_ion_chnl_CS"/>
</dbReference>
<comment type="subcellular location">
    <subcellularLocation>
        <location evidence="1">Membrane</location>
        <topology evidence="1">Multi-pass membrane protein</topology>
    </subcellularLocation>
</comment>
<dbReference type="Gene3D" id="2.70.170.10">
    <property type="entry name" value="Neurotransmitter-gated ion-channel ligand-binding domain"/>
    <property type="match status" value="1"/>
</dbReference>
<keyword evidence="3" id="KW-0407">Ion channel</keyword>
<name>A0A6P8XAK3_GYMAC</name>
<dbReference type="GeneID" id="117563094"/>
<reference evidence="6" key="1">
    <citation type="submission" date="2025-08" db="UniProtKB">
        <authorList>
            <consortium name="RefSeq"/>
        </authorList>
    </citation>
    <scope>IDENTIFICATION</scope>
</reference>
<organism evidence="5 6">
    <name type="scientific">Gymnodraco acuticeps</name>
    <name type="common">Antarctic dragonfish</name>
    <dbReference type="NCBI Taxonomy" id="8218"/>
    <lineage>
        <taxon>Eukaryota</taxon>
        <taxon>Metazoa</taxon>
        <taxon>Chordata</taxon>
        <taxon>Craniata</taxon>
        <taxon>Vertebrata</taxon>
        <taxon>Euteleostomi</taxon>
        <taxon>Actinopterygii</taxon>
        <taxon>Neopterygii</taxon>
        <taxon>Teleostei</taxon>
        <taxon>Neoteleostei</taxon>
        <taxon>Acanthomorphata</taxon>
        <taxon>Eupercaria</taxon>
        <taxon>Perciformes</taxon>
        <taxon>Notothenioidei</taxon>
        <taxon>Bathydraconidae</taxon>
        <taxon>Gymnodraco</taxon>
    </lineage>
</organism>